<proteinExistence type="predicted"/>
<accession>A0ACC0ZY40</accession>
<evidence type="ECO:0000313" key="2">
    <source>
        <dbReference type="Proteomes" id="UP001164250"/>
    </source>
</evidence>
<comment type="caution">
    <text evidence="1">The sequence shown here is derived from an EMBL/GenBank/DDBJ whole genome shotgun (WGS) entry which is preliminary data.</text>
</comment>
<gene>
    <name evidence="1" type="ORF">Patl1_23616</name>
</gene>
<sequence>MSDPDVEQPALSIVDNSQKLRTLLLPSEFLKNFGQALETIFHKLKYLRLLDLSSSTIQVLPSSIEELKLLRYLDLSRTEIKDLGNLVNLQNLELDDMFWFKSSTLPPRIGKKWHILPGTLHISKLENAENAEEAKLNEKEGVHKLVLEWSNRDANPHDLSDEERLLADLKPHSALKELQIFNYLGNSFPHWMTNGQLRNLVGISLKGCSNCRILSLGELPHLNELYIKGMLELEKWENGDYNSLCRLKISNCPKLRELPKFIPNLRVMKIKKCSSLKALPVTAFLMFLILVDNPVLENWNEAMLQLISINDRRQQVVQQRLSFISLLEMKVIGCPKLQDLPTNFAPQKLEISGCPLFSTLVIPERSRRLQHLALSSCHDETLVKAIPKIAKILVALSGEGSMRSLTSLKLLSIQGCSKLVKFQDEELPPALECLLIGSCSSLLSLGTFGTLKSFHSLKDLYIEDCPLLQSFPEDGLPNSLQHLLIQNCPLLTKQCGNEDEQGPEWEKISHIPDLEIDFIKAPPLPKEKNKAWYRVFIRGGGLKGNEAAESSALA</sequence>
<reference evidence="2" key="1">
    <citation type="journal article" date="2023" name="G3 (Bethesda)">
        <title>Genome assembly and association tests identify interacting loci associated with vigor, precocity, and sex in interspecific pistachio rootstocks.</title>
        <authorList>
            <person name="Palmer W."/>
            <person name="Jacygrad E."/>
            <person name="Sagayaradj S."/>
            <person name="Cavanaugh K."/>
            <person name="Han R."/>
            <person name="Bertier L."/>
            <person name="Beede B."/>
            <person name="Kafkas S."/>
            <person name="Golino D."/>
            <person name="Preece J."/>
            <person name="Michelmore R."/>
        </authorList>
    </citation>
    <scope>NUCLEOTIDE SEQUENCE [LARGE SCALE GENOMIC DNA]</scope>
</reference>
<name>A0ACC0ZY40_9ROSI</name>
<dbReference type="EMBL" id="CM047909">
    <property type="protein sequence ID" value="KAJ0078884.1"/>
    <property type="molecule type" value="Genomic_DNA"/>
</dbReference>
<keyword evidence="2" id="KW-1185">Reference proteome</keyword>
<dbReference type="Proteomes" id="UP001164250">
    <property type="component" value="Chromosome 13"/>
</dbReference>
<evidence type="ECO:0000313" key="1">
    <source>
        <dbReference type="EMBL" id="KAJ0078884.1"/>
    </source>
</evidence>
<organism evidence="1 2">
    <name type="scientific">Pistacia atlantica</name>
    <dbReference type="NCBI Taxonomy" id="434234"/>
    <lineage>
        <taxon>Eukaryota</taxon>
        <taxon>Viridiplantae</taxon>
        <taxon>Streptophyta</taxon>
        <taxon>Embryophyta</taxon>
        <taxon>Tracheophyta</taxon>
        <taxon>Spermatophyta</taxon>
        <taxon>Magnoliopsida</taxon>
        <taxon>eudicotyledons</taxon>
        <taxon>Gunneridae</taxon>
        <taxon>Pentapetalae</taxon>
        <taxon>rosids</taxon>
        <taxon>malvids</taxon>
        <taxon>Sapindales</taxon>
        <taxon>Anacardiaceae</taxon>
        <taxon>Pistacia</taxon>
    </lineage>
</organism>
<protein>
    <submittedName>
        <fullName evidence="1">Uncharacterized protein</fullName>
    </submittedName>
</protein>